<dbReference type="PRINTS" id="PR01157">
    <property type="entry name" value="P2YPURNOCPTR"/>
</dbReference>
<evidence type="ECO:0000256" key="8">
    <source>
        <dbReference type="ARBA" id="ARBA00023180"/>
    </source>
</evidence>
<dbReference type="PANTHER" id="PTHR24237">
    <property type="entry name" value="G-PROTEIN COUPLED RECEPTOR"/>
    <property type="match status" value="1"/>
</dbReference>
<keyword evidence="5" id="KW-0297">G-protein coupled receptor</keyword>
<proteinExistence type="predicted"/>
<dbReference type="PRINTS" id="PR00237">
    <property type="entry name" value="GPCRRHODOPSN"/>
</dbReference>
<feature type="transmembrane region" description="Helical" evidence="13">
    <location>
        <begin position="184"/>
        <end position="208"/>
    </location>
</feature>
<keyword evidence="2" id="KW-1003">Cell membrane</keyword>
<dbReference type="Pfam" id="PF00001">
    <property type="entry name" value="7tm_1"/>
    <property type="match status" value="1"/>
</dbReference>
<dbReference type="FunFam" id="1.20.1070.10:FF:000250">
    <property type="entry name" value="probable G-protein coupled receptor 141"/>
    <property type="match status" value="1"/>
</dbReference>
<sequence>MAASNVSHNTSYCVPMLTPFLTKLYLVVLIVGLAGVISILFLLVKMNTRSVTTTAVINLVVVHGLFLLTVPFHLSYLFRQQWDFSWDFCKFVSAMLHIHMYLTFIFYLAILLTRYLIFFKRKDKVEFYRKLHAVAASVALWLLILVLIIPVMFSHYGASGDYDKKHCFVFQKELTHYPVKIVNYFIAAGVIFLASLLLTCQVFITVKVMRKLPHPFLSHQEFWAQLKNLFFIGIIFVCFLPYHLFRLYYLQIKSPGTCNNLVYYNEVFLSLSTLSCFDLLLFVIGGSRWFKQNIIHLRRLLEMCHQ</sequence>
<dbReference type="InterPro" id="IPR047160">
    <property type="entry name" value="GP183-like"/>
</dbReference>
<protein>
    <recommendedName>
        <fullName evidence="11">Probable G-protein coupled receptor 141</fullName>
    </recommendedName>
    <alternativeName>
        <fullName evidence="12">G-protein coupled receptor PGR13</fullName>
    </alternativeName>
</protein>
<feature type="transmembrane region" description="Helical" evidence="13">
    <location>
        <begin position="229"/>
        <end position="249"/>
    </location>
</feature>
<dbReference type="InterPro" id="IPR000276">
    <property type="entry name" value="GPCR_Rhodpsn"/>
</dbReference>
<evidence type="ECO:0000256" key="3">
    <source>
        <dbReference type="ARBA" id="ARBA00022692"/>
    </source>
</evidence>
<gene>
    <name evidence="15" type="primary">GPR141</name>
</gene>
<dbReference type="Proteomes" id="UP000002279">
    <property type="component" value="Unplaced"/>
</dbReference>
<dbReference type="InterPro" id="IPR017452">
    <property type="entry name" value="GPCR_Rhodpsn_7TM"/>
</dbReference>
<comment type="subcellular location">
    <subcellularLocation>
        <location evidence="1">Cell membrane</location>
        <topology evidence="1">Multi-pass membrane protein</topology>
    </subcellularLocation>
</comment>
<dbReference type="InParanoid" id="A0A6I8N047"/>
<evidence type="ECO:0000256" key="10">
    <source>
        <dbReference type="ARBA" id="ARBA00035627"/>
    </source>
</evidence>
<evidence type="ECO:0000256" key="12">
    <source>
        <dbReference type="ARBA" id="ARBA00078373"/>
    </source>
</evidence>
<keyword evidence="8" id="KW-0325">Glycoprotein</keyword>
<evidence type="ECO:0000256" key="7">
    <source>
        <dbReference type="ARBA" id="ARBA00023170"/>
    </source>
</evidence>
<feature type="transmembrane region" description="Helical" evidence="13">
    <location>
        <begin position="98"/>
        <end position="119"/>
    </location>
</feature>
<evidence type="ECO:0000256" key="11">
    <source>
        <dbReference type="ARBA" id="ARBA00068715"/>
    </source>
</evidence>
<dbReference type="PANTHER" id="PTHR24237:SF35">
    <property type="entry name" value="G-PROTEIN COUPLED RECEPTOR 141-RELATED"/>
    <property type="match status" value="1"/>
</dbReference>
<dbReference type="GO" id="GO:0006954">
    <property type="term" value="P:inflammatory response"/>
    <property type="evidence" value="ECO:0007669"/>
    <property type="project" value="Ensembl"/>
</dbReference>
<dbReference type="FunCoup" id="A0A6I8N047">
    <property type="interactions" value="236"/>
</dbReference>
<feature type="transmembrane region" description="Helical" evidence="13">
    <location>
        <begin position="269"/>
        <end position="290"/>
    </location>
</feature>
<keyword evidence="16" id="KW-1185">Reference proteome</keyword>
<name>A0A6I8N047_ORNAN</name>
<accession>A0A6I8N047</accession>
<keyword evidence="3 13" id="KW-0812">Transmembrane</keyword>
<evidence type="ECO:0000256" key="5">
    <source>
        <dbReference type="ARBA" id="ARBA00023040"/>
    </source>
</evidence>
<feature type="domain" description="G-protein coupled receptors family 1 profile" evidence="14">
    <location>
        <begin position="34"/>
        <end position="282"/>
    </location>
</feature>
<dbReference type="AlphaFoldDB" id="A0A6I8N047"/>
<dbReference type="Ensembl" id="ENSOANT00000067519.1">
    <property type="protein sequence ID" value="ENSOANP00000034281.1"/>
    <property type="gene ID" value="ENSOANG00000039845.1"/>
</dbReference>
<dbReference type="GO" id="GO:0008142">
    <property type="term" value="F:oxysterol binding"/>
    <property type="evidence" value="ECO:0007669"/>
    <property type="project" value="InterPro"/>
</dbReference>
<keyword evidence="4 13" id="KW-1133">Transmembrane helix</keyword>
<evidence type="ECO:0000256" key="9">
    <source>
        <dbReference type="ARBA" id="ARBA00023224"/>
    </source>
</evidence>
<evidence type="ECO:0000256" key="4">
    <source>
        <dbReference type="ARBA" id="ARBA00022989"/>
    </source>
</evidence>
<evidence type="ECO:0000256" key="2">
    <source>
        <dbReference type="ARBA" id="ARBA00022475"/>
    </source>
</evidence>
<dbReference type="GeneTree" id="ENSGT01030000234518"/>
<feature type="transmembrane region" description="Helical" evidence="13">
    <location>
        <begin position="24"/>
        <end position="44"/>
    </location>
</feature>
<keyword evidence="9" id="KW-0807">Transducer</keyword>
<keyword evidence="6 13" id="KW-0472">Membrane</keyword>
<dbReference type="GO" id="GO:0004930">
    <property type="term" value="F:G protein-coupled receptor activity"/>
    <property type="evidence" value="ECO:0000318"/>
    <property type="project" value="GO_Central"/>
</dbReference>
<organism evidence="15 16">
    <name type="scientific">Ornithorhynchus anatinus</name>
    <name type="common">Duckbill platypus</name>
    <dbReference type="NCBI Taxonomy" id="9258"/>
    <lineage>
        <taxon>Eukaryota</taxon>
        <taxon>Metazoa</taxon>
        <taxon>Chordata</taxon>
        <taxon>Craniata</taxon>
        <taxon>Vertebrata</taxon>
        <taxon>Euteleostomi</taxon>
        <taxon>Mammalia</taxon>
        <taxon>Monotremata</taxon>
        <taxon>Ornithorhynchidae</taxon>
        <taxon>Ornithorhynchus</taxon>
    </lineage>
</organism>
<feature type="transmembrane region" description="Helical" evidence="13">
    <location>
        <begin position="56"/>
        <end position="78"/>
    </location>
</feature>
<feature type="transmembrane region" description="Helical" evidence="13">
    <location>
        <begin position="131"/>
        <end position="153"/>
    </location>
</feature>
<evidence type="ECO:0000259" key="14">
    <source>
        <dbReference type="PROSITE" id="PS50262"/>
    </source>
</evidence>
<comment type="function">
    <text evidence="10">Orphan receptor.</text>
</comment>
<dbReference type="Bgee" id="ENSOANG00000039845">
    <property type="expression patterns" value="Expressed in liver and 5 other cell types or tissues"/>
</dbReference>
<dbReference type="GO" id="GO:0005886">
    <property type="term" value="C:plasma membrane"/>
    <property type="evidence" value="ECO:0007669"/>
    <property type="project" value="UniProtKB-SubCell"/>
</dbReference>
<evidence type="ECO:0000256" key="6">
    <source>
        <dbReference type="ARBA" id="ARBA00023136"/>
    </source>
</evidence>
<evidence type="ECO:0000313" key="16">
    <source>
        <dbReference type="Proteomes" id="UP000002279"/>
    </source>
</evidence>
<dbReference type="OMA" id="FRIYYLY"/>
<evidence type="ECO:0000313" key="15">
    <source>
        <dbReference type="Ensembl" id="ENSOANP00000034281.1"/>
    </source>
</evidence>
<evidence type="ECO:0000256" key="1">
    <source>
        <dbReference type="ARBA" id="ARBA00004651"/>
    </source>
</evidence>
<keyword evidence="7" id="KW-0675">Receptor</keyword>
<dbReference type="SUPFAM" id="SSF81321">
    <property type="entry name" value="Family A G protein-coupled receptor-like"/>
    <property type="match status" value="1"/>
</dbReference>
<dbReference type="PROSITE" id="PS50262">
    <property type="entry name" value="G_PROTEIN_RECEP_F1_2"/>
    <property type="match status" value="1"/>
</dbReference>
<reference evidence="15" key="1">
    <citation type="submission" date="2025-08" db="UniProtKB">
        <authorList>
            <consortium name="Ensembl"/>
        </authorList>
    </citation>
    <scope>IDENTIFICATION</scope>
    <source>
        <strain evidence="15">Glennie</strain>
    </source>
</reference>
<dbReference type="Gene3D" id="1.20.1070.10">
    <property type="entry name" value="Rhodopsin 7-helix transmembrane proteins"/>
    <property type="match status" value="1"/>
</dbReference>
<evidence type="ECO:0000256" key="13">
    <source>
        <dbReference type="SAM" id="Phobius"/>
    </source>
</evidence>
<reference evidence="15" key="2">
    <citation type="submission" date="2025-09" db="UniProtKB">
        <authorList>
            <consortium name="Ensembl"/>
        </authorList>
    </citation>
    <scope>IDENTIFICATION</scope>
    <source>
        <strain evidence="15">Glennie</strain>
    </source>
</reference>